<proteinExistence type="predicted"/>
<keyword evidence="4" id="KW-1185">Reference proteome</keyword>
<feature type="transmembrane region" description="Helical" evidence="1">
    <location>
        <begin position="154"/>
        <end position="175"/>
    </location>
</feature>
<dbReference type="RefSeq" id="WP_172110973.1">
    <property type="nucleotide sequence ID" value="NZ_JABFDM010000001.1"/>
</dbReference>
<keyword evidence="1" id="KW-0812">Transmembrane</keyword>
<keyword evidence="1" id="KW-1133">Transmembrane helix</keyword>
<accession>A0ABX2CCE7</accession>
<dbReference type="InterPro" id="IPR009936">
    <property type="entry name" value="DUF1468"/>
</dbReference>
<evidence type="ECO:0000259" key="2">
    <source>
        <dbReference type="Pfam" id="PF07331"/>
    </source>
</evidence>
<feature type="transmembrane region" description="Helical" evidence="1">
    <location>
        <begin position="89"/>
        <end position="109"/>
    </location>
</feature>
<organism evidence="3 4">
    <name type="scientific">Bradyrhizobium aeschynomenes</name>
    <dbReference type="NCBI Taxonomy" id="2734909"/>
    <lineage>
        <taxon>Bacteria</taxon>
        <taxon>Pseudomonadati</taxon>
        <taxon>Pseudomonadota</taxon>
        <taxon>Alphaproteobacteria</taxon>
        <taxon>Hyphomicrobiales</taxon>
        <taxon>Nitrobacteraceae</taxon>
        <taxon>Bradyrhizobium</taxon>
    </lineage>
</organism>
<gene>
    <name evidence="3" type="ORF">HL667_12935</name>
</gene>
<feature type="transmembrane region" description="Helical" evidence="1">
    <location>
        <begin position="187"/>
        <end position="215"/>
    </location>
</feature>
<dbReference type="Proteomes" id="UP000886476">
    <property type="component" value="Unassembled WGS sequence"/>
</dbReference>
<feature type="domain" description="DUF1468" evidence="2">
    <location>
        <begin position="119"/>
        <end position="251"/>
    </location>
</feature>
<feature type="transmembrane region" description="Helical" evidence="1">
    <location>
        <begin position="115"/>
        <end position="133"/>
    </location>
</feature>
<evidence type="ECO:0000313" key="4">
    <source>
        <dbReference type="Proteomes" id="UP000886476"/>
    </source>
</evidence>
<keyword evidence="1" id="KW-0472">Membrane</keyword>
<protein>
    <submittedName>
        <fullName evidence="3">Tripartite tricarboxylate transporter TctB family protein</fullName>
    </submittedName>
</protein>
<reference evidence="3" key="1">
    <citation type="submission" date="2020-05" db="EMBL/GenBank/DDBJ databases">
        <title>Nod-independent and nitrogen-fixing Bradyrhizobium aeschynomene sp. nov. isolated from nodules of Aeschynomene indica.</title>
        <authorList>
            <person name="Zhang Z."/>
        </authorList>
    </citation>
    <scope>NUCLEOTIDE SEQUENCE</scope>
    <source>
        <strain evidence="3">83012</strain>
    </source>
</reference>
<dbReference type="EMBL" id="JABFDN010000003">
    <property type="protein sequence ID" value="NPU65901.1"/>
    <property type="molecule type" value="Genomic_DNA"/>
</dbReference>
<feature type="transmembrane region" description="Helical" evidence="1">
    <location>
        <begin position="26"/>
        <end position="47"/>
    </location>
</feature>
<sequence length="259" mass="26698">MAETTGQLSGGTASAPGARSMTGASIILVLAFAPQLIELMIALAGVVAPMSGRGPLQVISAHASALSIAIPSLAQQYAAGGKTSLSSDVLLALIYTYPLIAVAVFTFMVRPRAPQDYFGGVVLMAIALFALWASSDLQGMRGFSFGAGTAPRMFGLLLLGLGAAVAVIGVVTPGAQLATYHWRGPLFVSLAILTFAVAIRPLGLLVVGLASFLIAAIGSQETRWREALIVGVCLTGGCALLFPYVLGLPMPLLPRFLLQ</sequence>
<evidence type="ECO:0000313" key="3">
    <source>
        <dbReference type="EMBL" id="NPU65901.1"/>
    </source>
</evidence>
<evidence type="ECO:0000256" key="1">
    <source>
        <dbReference type="SAM" id="Phobius"/>
    </source>
</evidence>
<feature type="transmembrane region" description="Helical" evidence="1">
    <location>
        <begin position="227"/>
        <end position="246"/>
    </location>
</feature>
<name>A0ABX2CCE7_9BRAD</name>
<comment type="caution">
    <text evidence="3">The sequence shown here is derived from an EMBL/GenBank/DDBJ whole genome shotgun (WGS) entry which is preliminary data.</text>
</comment>
<dbReference type="Pfam" id="PF07331">
    <property type="entry name" value="TctB"/>
    <property type="match status" value="1"/>
</dbReference>